<evidence type="ECO:0000256" key="1">
    <source>
        <dbReference type="SAM" id="MobiDB-lite"/>
    </source>
</evidence>
<dbReference type="EMBL" id="CAJOBI010321101">
    <property type="protein sequence ID" value="CAF5185236.1"/>
    <property type="molecule type" value="Genomic_DNA"/>
</dbReference>
<dbReference type="EMBL" id="CAJOBG010007156">
    <property type="protein sequence ID" value="CAF4208519.1"/>
    <property type="molecule type" value="Genomic_DNA"/>
</dbReference>
<dbReference type="EMBL" id="CAJOBH010235820">
    <property type="protein sequence ID" value="CAF5090117.1"/>
    <property type="molecule type" value="Genomic_DNA"/>
</dbReference>
<dbReference type="EMBL" id="CAJNOV010009406">
    <property type="protein sequence ID" value="CAF1363239.1"/>
    <property type="molecule type" value="Genomic_DNA"/>
</dbReference>
<dbReference type="Proteomes" id="UP000663842">
    <property type="component" value="Unassembled WGS sequence"/>
</dbReference>
<dbReference type="Proteomes" id="UP000663834">
    <property type="component" value="Unassembled WGS sequence"/>
</dbReference>
<comment type="caution">
    <text evidence="7">The sequence shown here is derived from an EMBL/GenBank/DDBJ whole genome shotgun (WGS) entry which is preliminary data.</text>
</comment>
<evidence type="ECO:0000313" key="9">
    <source>
        <dbReference type="EMBL" id="CAF5185236.1"/>
    </source>
</evidence>
<keyword evidence="11" id="KW-1185">Reference proteome</keyword>
<dbReference type="Proteomes" id="UP000681720">
    <property type="component" value="Unassembled WGS sequence"/>
</dbReference>
<dbReference type="Proteomes" id="UP000663856">
    <property type="component" value="Unassembled WGS sequence"/>
</dbReference>
<protein>
    <submittedName>
        <fullName evidence="7">Uncharacterized protein</fullName>
    </submittedName>
</protein>
<dbReference type="Proteomes" id="UP000676336">
    <property type="component" value="Unassembled WGS sequence"/>
</dbReference>
<evidence type="ECO:0000313" key="6">
    <source>
        <dbReference type="EMBL" id="CAF4195431.1"/>
    </source>
</evidence>
<dbReference type="Proteomes" id="UP000663866">
    <property type="component" value="Unassembled WGS sequence"/>
</dbReference>
<proteinExistence type="predicted"/>
<evidence type="ECO:0000313" key="8">
    <source>
        <dbReference type="EMBL" id="CAF5090117.1"/>
    </source>
</evidence>
<dbReference type="Proteomes" id="UP000681967">
    <property type="component" value="Unassembled WGS sequence"/>
</dbReference>
<evidence type="ECO:0000313" key="11">
    <source>
        <dbReference type="Proteomes" id="UP000663866"/>
    </source>
</evidence>
<evidence type="ECO:0000313" key="2">
    <source>
        <dbReference type="EMBL" id="CAF1363239.1"/>
    </source>
</evidence>
<name>A0A820BXH2_9BILA</name>
<dbReference type="EMBL" id="CAJOBF010006061">
    <property type="protein sequence ID" value="CAF4195431.1"/>
    <property type="molecule type" value="Genomic_DNA"/>
</dbReference>
<evidence type="ECO:0000313" key="4">
    <source>
        <dbReference type="EMBL" id="CAF1987714.1"/>
    </source>
</evidence>
<dbReference type="EMBL" id="CAJOBJ010334706">
    <property type="protein sequence ID" value="CAF5187415.1"/>
    <property type="molecule type" value="Genomic_DNA"/>
</dbReference>
<dbReference type="EMBL" id="CAJNOW010020681">
    <property type="protein sequence ID" value="CAF1680833.1"/>
    <property type="molecule type" value="Genomic_DNA"/>
</dbReference>
<evidence type="ECO:0000313" key="10">
    <source>
        <dbReference type="EMBL" id="CAF5187415.1"/>
    </source>
</evidence>
<dbReference type="AlphaFoldDB" id="A0A820BXH2"/>
<gene>
    <name evidence="8" type="ORF">BYL167_LOCUS63041</name>
    <name evidence="2" type="ORF">CJN711_LOCUS20049</name>
    <name evidence="10" type="ORF">GIL414_LOCUS71633</name>
    <name evidence="3" type="ORF">KQP761_LOCUS36536</name>
    <name evidence="5" type="ORF">MBJ925_LOCUS22181</name>
    <name evidence="7" type="ORF">OVN521_LOCUS26789</name>
    <name evidence="9" type="ORF">SMN809_LOCUS70258</name>
    <name evidence="6" type="ORF">UXM345_LOCUS27689</name>
    <name evidence="4" type="ORF">WKI299_LOCUS4112</name>
</gene>
<dbReference type="Proteomes" id="UP000663855">
    <property type="component" value="Unassembled WGS sequence"/>
</dbReference>
<feature type="compositionally biased region" description="Basic and acidic residues" evidence="1">
    <location>
        <begin position="1"/>
        <end position="11"/>
    </location>
</feature>
<accession>A0A820BXH2</accession>
<evidence type="ECO:0000313" key="5">
    <source>
        <dbReference type="EMBL" id="CAF2100483.1"/>
    </source>
</evidence>
<dbReference type="EMBL" id="CAJNRE010011312">
    <property type="protein sequence ID" value="CAF2100483.1"/>
    <property type="molecule type" value="Genomic_DNA"/>
</dbReference>
<reference evidence="7" key="1">
    <citation type="submission" date="2021-02" db="EMBL/GenBank/DDBJ databases">
        <authorList>
            <person name="Nowell W R."/>
        </authorList>
    </citation>
    <scope>NUCLEOTIDE SEQUENCE</scope>
</reference>
<feature type="region of interest" description="Disordered" evidence="1">
    <location>
        <begin position="1"/>
        <end position="35"/>
    </location>
</feature>
<organism evidence="7 11">
    <name type="scientific">Rotaria magnacalcarata</name>
    <dbReference type="NCBI Taxonomy" id="392030"/>
    <lineage>
        <taxon>Eukaryota</taxon>
        <taxon>Metazoa</taxon>
        <taxon>Spiralia</taxon>
        <taxon>Gnathifera</taxon>
        <taxon>Rotifera</taxon>
        <taxon>Eurotatoria</taxon>
        <taxon>Bdelloidea</taxon>
        <taxon>Philodinida</taxon>
        <taxon>Philodinidae</taxon>
        <taxon>Rotaria</taxon>
    </lineage>
</organism>
<dbReference type="EMBL" id="CAJNRF010000917">
    <property type="protein sequence ID" value="CAF1987714.1"/>
    <property type="molecule type" value="Genomic_DNA"/>
</dbReference>
<evidence type="ECO:0000313" key="7">
    <source>
        <dbReference type="EMBL" id="CAF4208519.1"/>
    </source>
</evidence>
<evidence type="ECO:0000313" key="3">
    <source>
        <dbReference type="EMBL" id="CAF1680833.1"/>
    </source>
</evidence>
<sequence>MMTIHDQHVSQEIDQTESTQNKKRKSTKSSTSSMTKFLSSIEIITYRSLVQKEYNSIVDEEKEYNVMQFWQQNQSQIEMFIEDDF</sequence>
<dbReference type="Proteomes" id="UP000663824">
    <property type="component" value="Unassembled WGS sequence"/>
</dbReference>